<protein>
    <submittedName>
        <fullName evidence="2">Lmo0937 family membrane protein</fullName>
    </submittedName>
</protein>
<gene>
    <name evidence="2" type="ORF">JJE72_15225</name>
</gene>
<organism evidence="2 3">
    <name type="scientific">Sinomonas cellulolyticus</name>
    <dbReference type="NCBI Taxonomy" id="2801916"/>
    <lineage>
        <taxon>Bacteria</taxon>
        <taxon>Bacillati</taxon>
        <taxon>Actinomycetota</taxon>
        <taxon>Actinomycetes</taxon>
        <taxon>Micrococcales</taxon>
        <taxon>Micrococcaceae</taxon>
        <taxon>Sinomonas</taxon>
    </lineage>
</organism>
<evidence type="ECO:0000256" key="1">
    <source>
        <dbReference type="SAM" id="Phobius"/>
    </source>
</evidence>
<sequence>MLLWIALALVVLWLLGFIALPSLGWIVHVLLIVAVILLILHFVRGRSAV</sequence>
<comment type="caution">
    <text evidence="2">The sequence shown here is derived from an EMBL/GenBank/DDBJ whole genome shotgun (WGS) entry which is preliminary data.</text>
</comment>
<dbReference type="RefSeq" id="WP_189694132.1">
    <property type="nucleotide sequence ID" value="NZ_BNCM01000008.1"/>
</dbReference>
<feature type="transmembrane region" description="Helical" evidence="1">
    <location>
        <begin position="26"/>
        <end position="43"/>
    </location>
</feature>
<dbReference type="Pfam" id="PF18919">
    <property type="entry name" value="DUF5670"/>
    <property type="match status" value="1"/>
</dbReference>
<dbReference type="InterPro" id="IPR043727">
    <property type="entry name" value="Lmo0937-like"/>
</dbReference>
<keyword evidence="1" id="KW-1133">Transmembrane helix</keyword>
<evidence type="ECO:0000313" key="2">
    <source>
        <dbReference type="EMBL" id="MBL0706847.1"/>
    </source>
</evidence>
<evidence type="ECO:0000313" key="3">
    <source>
        <dbReference type="Proteomes" id="UP000639051"/>
    </source>
</evidence>
<dbReference type="NCBIfam" id="NF033488">
    <property type="entry name" value="lmo0937_fam_TM"/>
    <property type="match status" value="1"/>
</dbReference>
<reference evidence="2 3" key="1">
    <citation type="submission" date="2021-01" db="EMBL/GenBank/DDBJ databases">
        <title>Genome public.</title>
        <authorList>
            <person name="Liu C."/>
            <person name="Sun Q."/>
        </authorList>
    </citation>
    <scope>NUCLEOTIDE SEQUENCE [LARGE SCALE GENOMIC DNA]</scope>
    <source>
        <strain evidence="2 3">JC656</strain>
    </source>
</reference>
<keyword evidence="3" id="KW-1185">Reference proteome</keyword>
<dbReference type="EMBL" id="JAERRC010000036">
    <property type="protein sequence ID" value="MBL0706847.1"/>
    <property type="molecule type" value="Genomic_DNA"/>
</dbReference>
<name>A0ABS1K675_9MICC</name>
<accession>A0ABS1K675</accession>
<keyword evidence="1" id="KW-0472">Membrane</keyword>
<keyword evidence="1" id="KW-0812">Transmembrane</keyword>
<proteinExistence type="predicted"/>
<dbReference type="Proteomes" id="UP000639051">
    <property type="component" value="Unassembled WGS sequence"/>
</dbReference>